<dbReference type="AlphaFoldDB" id="A0A9Q0JSD2"/>
<sequence length="199" mass="21752">MLTIDDNLVNSGNNITRDHINLILSDQDFAKALNQEEEDDLWLGNVSLHEKIIDEGDKPICLLIYQGDLCDHPTIDYSINGYPSIVIGRDENVGKEVDASKHFSTDMDGKQNARSGGEKTKDKKRMVSKGTKKPPSTNASNRTSARTRTRASTRSAASTSIGMVDLTHGNGKGSASTSEITLDSVNEDELSFNYSSNEN</sequence>
<dbReference type="Proteomes" id="UP001141806">
    <property type="component" value="Unassembled WGS sequence"/>
</dbReference>
<reference evidence="2" key="1">
    <citation type="journal article" date="2023" name="Plant J.">
        <title>The genome of the king protea, Protea cynaroides.</title>
        <authorList>
            <person name="Chang J."/>
            <person name="Duong T.A."/>
            <person name="Schoeman C."/>
            <person name="Ma X."/>
            <person name="Roodt D."/>
            <person name="Barker N."/>
            <person name="Li Z."/>
            <person name="Van de Peer Y."/>
            <person name="Mizrachi E."/>
        </authorList>
    </citation>
    <scope>NUCLEOTIDE SEQUENCE</scope>
    <source>
        <tissue evidence="2">Young leaves</tissue>
    </source>
</reference>
<gene>
    <name evidence="2" type="ORF">NE237_019508</name>
</gene>
<feature type="compositionally biased region" description="Basic and acidic residues" evidence="1">
    <location>
        <begin position="101"/>
        <end position="121"/>
    </location>
</feature>
<feature type="compositionally biased region" description="Polar residues" evidence="1">
    <location>
        <begin position="173"/>
        <end position="184"/>
    </location>
</feature>
<feature type="compositionally biased region" description="Basic residues" evidence="1">
    <location>
        <begin position="122"/>
        <end position="132"/>
    </location>
</feature>
<evidence type="ECO:0000313" key="2">
    <source>
        <dbReference type="EMBL" id="KAJ4948033.1"/>
    </source>
</evidence>
<dbReference type="EMBL" id="JAMYWD010000622">
    <property type="protein sequence ID" value="KAJ4948033.1"/>
    <property type="molecule type" value="Genomic_DNA"/>
</dbReference>
<keyword evidence="3" id="KW-1185">Reference proteome</keyword>
<proteinExistence type="predicted"/>
<name>A0A9Q0JSD2_9MAGN</name>
<feature type="region of interest" description="Disordered" evidence="1">
    <location>
        <begin position="101"/>
        <end position="199"/>
    </location>
</feature>
<accession>A0A9Q0JSD2</accession>
<comment type="caution">
    <text evidence="2">The sequence shown here is derived from an EMBL/GenBank/DDBJ whole genome shotgun (WGS) entry which is preliminary data.</text>
</comment>
<organism evidence="2 3">
    <name type="scientific">Protea cynaroides</name>
    <dbReference type="NCBI Taxonomy" id="273540"/>
    <lineage>
        <taxon>Eukaryota</taxon>
        <taxon>Viridiplantae</taxon>
        <taxon>Streptophyta</taxon>
        <taxon>Embryophyta</taxon>
        <taxon>Tracheophyta</taxon>
        <taxon>Spermatophyta</taxon>
        <taxon>Magnoliopsida</taxon>
        <taxon>Proteales</taxon>
        <taxon>Proteaceae</taxon>
        <taxon>Protea</taxon>
    </lineage>
</organism>
<evidence type="ECO:0000256" key="1">
    <source>
        <dbReference type="SAM" id="MobiDB-lite"/>
    </source>
</evidence>
<evidence type="ECO:0000313" key="3">
    <source>
        <dbReference type="Proteomes" id="UP001141806"/>
    </source>
</evidence>
<protein>
    <submittedName>
        <fullName evidence="2">Uncharacterized protein</fullName>
    </submittedName>
</protein>